<dbReference type="RefSeq" id="WP_015708722.1">
    <property type="nucleotide sequence ID" value="NC_015578.1"/>
</dbReference>
<dbReference type="Pfam" id="PF00849">
    <property type="entry name" value="PseudoU_synth_2"/>
    <property type="match status" value="1"/>
</dbReference>
<dbReference type="InterPro" id="IPR020103">
    <property type="entry name" value="PsdUridine_synth_cat_dom_sf"/>
</dbReference>
<feature type="domain" description="Pseudouridine synthase RsuA/RluA-like" evidence="3">
    <location>
        <begin position="21"/>
        <end position="179"/>
    </location>
</feature>
<protein>
    <submittedName>
        <fullName evidence="4">Ribosomal large subunit pseudouridine synthase D</fullName>
    </submittedName>
</protein>
<dbReference type="Gene3D" id="3.30.2350.10">
    <property type="entry name" value="Pseudouridine synthase"/>
    <property type="match status" value="1"/>
</dbReference>
<evidence type="ECO:0000313" key="5">
    <source>
        <dbReference type="Proteomes" id="UP000009223"/>
    </source>
</evidence>
<reference evidence="5" key="1">
    <citation type="submission" date="2009-12" db="EMBL/GenBank/DDBJ databases">
        <title>Complete sequence of Treponema primitia strain ZAS-2.</title>
        <authorList>
            <person name="Tetu S.G."/>
            <person name="Matson E."/>
            <person name="Ren Q."/>
            <person name="Seshadri R."/>
            <person name="Elbourne L."/>
            <person name="Hassan K.A."/>
            <person name="Durkin A."/>
            <person name="Radune D."/>
            <person name="Mohamoud Y."/>
            <person name="Shay R."/>
            <person name="Jin S."/>
            <person name="Zhang X."/>
            <person name="Lucey K."/>
            <person name="Ballor N.R."/>
            <person name="Ottesen E."/>
            <person name="Rosenthal R."/>
            <person name="Allen A."/>
            <person name="Leadbetter J.R."/>
            <person name="Paulsen I.T."/>
        </authorList>
    </citation>
    <scope>NUCLEOTIDE SEQUENCE [LARGE SCALE GENOMIC DNA]</scope>
    <source>
        <strain evidence="5">ATCC BAA-887 / DSM 12427 / ZAS-2</strain>
    </source>
</reference>
<dbReference type="GO" id="GO:0140098">
    <property type="term" value="F:catalytic activity, acting on RNA"/>
    <property type="evidence" value="ECO:0007669"/>
    <property type="project" value="UniProtKB-ARBA"/>
</dbReference>
<reference evidence="4 5" key="2">
    <citation type="journal article" date="2011" name="ISME J.">
        <title>RNA-seq reveals cooperative metabolic interactions between two termite-gut spirochete species in co-culture.</title>
        <authorList>
            <person name="Rosenthal A.Z."/>
            <person name="Matson E.G."/>
            <person name="Eldar A."/>
            <person name="Leadbetter J.R."/>
        </authorList>
    </citation>
    <scope>NUCLEOTIDE SEQUENCE [LARGE SCALE GENOMIC DNA]</scope>
    <source>
        <strain evidence="5">ATCC BAA-887 / DSM 12427 / ZAS-2</strain>
    </source>
</reference>
<dbReference type="InterPro" id="IPR050188">
    <property type="entry name" value="RluA_PseudoU_synthase"/>
</dbReference>
<dbReference type="GO" id="GO:0003723">
    <property type="term" value="F:RNA binding"/>
    <property type="evidence" value="ECO:0007669"/>
    <property type="project" value="InterPro"/>
</dbReference>
<dbReference type="CDD" id="cd02869">
    <property type="entry name" value="PseudoU_synth_RluA_like"/>
    <property type="match status" value="1"/>
</dbReference>
<dbReference type="STRING" id="545694.TREPR_1368"/>
<dbReference type="AlphaFoldDB" id="F5YQS3"/>
<dbReference type="KEGG" id="tpi:TREPR_1368"/>
<keyword evidence="2" id="KW-0413">Isomerase</keyword>
<dbReference type="InterPro" id="IPR006145">
    <property type="entry name" value="PsdUridine_synth_RsuA/RluA"/>
</dbReference>
<proteinExistence type="inferred from homology"/>
<evidence type="ECO:0000256" key="2">
    <source>
        <dbReference type="ARBA" id="ARBA00023235"/>
    </source>
</evidence>
<evidence type="ECO:0000259" key="3">
    <source>
        <dbReference type="Pfam" id="PF00849"/>
    </source>
</evidence>
<organism evidence="4 5">
    <name type="scientific">Treponema primitia (strain ATCC BAA-887 / DSM 12427 / ZAS-2)</name>
    <dbReference type="NCBI Taxonomy" id="545694"/>
    <lineage>
        <taxon>Bacteria</taxon>
        <taxon>Pseudomonadati</taxon>
        <taxon>Spirochaetota</taxon>
        <taxon>Spirochaetia</taxon>
        <taxon>Spirochaetales</taxon>
        <taxon>Treponemataceae</taxon>
        <taxon>Treponema</taxon>
    </lineage>
</organism>
<dbReference type="eggNOG" id="COG0564">
    <property type="taxonomic scope" value="Bacteria"/>
</dbReference>
<evidence type="ECO:0000256" key="1">
    <source>
        <dbReference type="ARBA" id="ARBA00010876"/>
    </source>
</evidence>
<gene>
    <name evidence="4" type="primary">rluD_2</name>
    <name evidence="4" type="ordered locus">TREPR_1368</name>
</gene>
<dbReference type="OrthoDB" id="305739at2"/>
<evidence type="ECO:0000313" key="4">
    <source>
        <dbReference type="EMBL" id="AEF84870.1"/>
    </source>
</evidence>
<name>F5YQS3_TREPZ</name>
<dbReference type="HOGENOM" id="CLU_016902_11_2_12"/>
<dbReference type="PROSITE" id="PS01129">
    <property type="entry name" value="PSI_RLU"/>
    <property type="match status" value="1"/>
</dbReference>
<accession>F5YQS3</accession>
<dbReference type="SUPFAM" id="SSF55120">
    <property type="entry name" value="Pseudouridine synthase"/>
    <property type="match status" value="1"/>
</dbReference>
<sequence>MKPAYPRTLAQGLVLIYEDRDILVADKPPGLLSIATGSEREKTAYWILSEYLRKKGEKRRAAVVHRLDRDTSGVMLFAKSEAVKRKLMEHWDETVEERRYLALAEGEFAEAQGIIDAPLGEDSRGRVVVVRGGQQNGAASKTWRAITHWKLLKAGNGFSLLSLELETGRRNQIRAHLAHLGHPVAGDPKYGAKTNPLKRLCLHAEVLVFHHPHDGKLMEFEVKVPGGFFQVLGPRSR</sequence>
<dbReference type="PANTHER" id="PTHR21600">
    <property type="entry name" value="MITOCHONDRIAL RNA PSEUDOURIDINE SYNTHASE"/>
    <property type="match status" value="1"/>
</dbReference>
<dbReference type="Proteomes" id="UP000009223">
    <property type="component" value="Chromosome"/>
</dbReference>
<dbReference type="EMBL" id="CP001843">
    <property type="protein sequence ID" value="AEF84870.1"/>
    <property type="molecule type" value="Genomic_DNA"/>
</dbReference>
<dbReference type="GO" id="GO:0009982">
    <property type="term" value="F:pseudouridine synthase activity"/>
    <property type="evidence" value="ECO:0007669"/>
    <property type="project" value="InterPro"/>
</dbReference>
<keyword evidence="5" id="KW-1185">Reference proteome</keyword>
<comment type="similarity">
    <text evidence="1">Belongs to the pseudouridine synthase RluA family.</text>
</comment>
<dbReference type="PANTHER" id="PTHR21600:SF44">
    <property type="entry name" value="RIBOSOMAL LARGE SUBUNIT PSEUDOURIDINE SYNTHASE D"/>
    <property type="match status" value="1"/>
</dbReference>
<dbReference type="InterPro" id="IPR006224">
    <property type="entry name" value="PsdUridine_synth_RluA-like_CS"/>
</dbReference>
<dbReference type="GO" id="GO:0000455">
    <property type="term" value="P:enzyme-directed rRNA pseudouridine synthesis"/>
    <property type="evidence" value="ECO:0007669"/>
    <property type="project" value="TreeGrafter"/>
</dbReference>